<dbReference type="InterPro" id="IPR058792">
    <property type="entry name" value="Beta-barrel_RND_2"/>
</dbReference>
<evidence type="ECO:0000256" key="2">
    <source>
        <dbReference type="ARBA" id="ARBA00023054"/>
    </source>
</evidence>
<evidence type="ECO:0000256" key="1">
    <source>
        <dbReference type="ARBA" id="ARBA00004196"/>
    </source>
</evidence>
<dbReference type="RefSeq" id="WP_223903821.1">
    <property type="nucleotide sequence ID" value="NZ_AP024238.1"/>
</dbReference>
<dbReference type="SUPFAM" id="SSF111369">
    <property type="entry name" value="HlyD-like secretion proteins"/>
    <property type="match status" value="2"/>
</dbReference>
<dbReference type="Pfam" id="PF25954">
    <property type="entry name" value="Beta-barrel_RND_2"/>
    <property type="match status" value="1"/>
</dbReference>
<dbReference type="PANTHER" id="PTHR32347">
    <property type="entry name" value="EFFLUX SYSTEM COMPONENT YKNX-RELATED"/>
    <property type="match status" value="1"/>
</dbReference>
<dbReference type="PRINTS" id="PR01490">
    <property type="entry name" value="RTXTOXIND"/>
</dbReference>
<comment type="subcellular location">
    <subcellularLocation>
        <location evidence="1">Cell envelope</location>
    </subcellularLocation>
</comment>
<evidence type="ECO:0000256" key="3">
    <source>
        <dbReference type="SAM" id="Coils"/>
    </source>
</evidence>
<feature type="domain" description="CusB-like beta-barrel" evidence="4">
    <location>
        <begin position="271"/>
        <end position="318"/>
    </location>
</feature>
<evidence type="ECO:0000259" key="4">
    <source>
        <dbReference type="Pfam" id="PF25954"/>
    </source>
</evidence>
<protein>
    <recommendedName>
        <fullName evidence="4">CusB-like beta-barrel domain-containing protein</fullName>
    </recommendedName>
</protein>
<proteinExistence type="predicted"/>
<dbReference type="Proteomes" id="UP000824366">
    <property type="component" value="Chromosome"/>
</dbReference>
<gene>
    <name evidence="5" type="ORF">MIZ03_2696</name>
</gene>
<dbReference type="EMBL" id="AP024238">
    <property type="protein sequence ID" value="BCO27805.1"/>
    <property type="molecule type" value="Genomic_DNA"/>
</dbReference>
<dbReference type="InterPro" id="IPR050465">
    <property type="entry name" value="UPF0194_transport"/>
</dbReference>
<accession>A0ABM7MNJ9</accession>
<dbReference type="PANTHER" id="PTHR32347:SF23">
    <property type="entry name" value="BLL5650 PROTEIN"/>
    <property type="match status" value="1"/>
</dbReference>
<evidence type="ECO:0000313" key="5">
    <source>
        <dbReference type="EMBL" id="BCO27805.1"/>
    </source>
</evidence>
<feature type="coiled-coil region" evidence="3">
    <location>
        <begin position="203"/>
        <end position="237"/>
    </location>
</feature>
<dbReference type="Gene3D" id="1.10.287.470">
    <property type="entry name" value="Helix hairpin bin"/>
    <property type="match status" value="1"/>
</dbReference>
<sequence>MKITKPTLLIAVALVLAAVGYLAYNHNQAQRALPEGLLQANGRIEGDQITIASKISGRIAQIKVSEGSSVQAGQVLAVLDDAQVQAKVNQAKAAVAAVAAQRQAVETALGALRKQVPLEQASANTGIGQADAMLEKARAADAQARRDAARLDDLARRGSVPAQRAELARVAAIAAAADVAAAGQGLARSQALAAQAGLGQDRVRAKESELAAVTAQLAQAQATLAEVESVLADLSLKAPSAGVVMMRVREPGEIVAAGSPVLELVDLDRLYVKVYVPELQIGKLRVGLPARIHTDAFPDKSFAATVRMISSRAEFTPKEVQTQDERVKLTYAVKLYLDSNPAHQLTPGVPADAVVRWKDDVEWRSPRW</sequence>
<dbReference type="Gene3D" id="2.40.30.170">
    <property type="match status" value="1"/>
</dbReference>
<name>A0ABM7MNJ9_9BURK</name>
<keyword evidence="6" id="KW-1185">Reference proteome</keyword>
<evidence type="ECO:0000313" key="6">
    <source>
        <dbReference type="Proteomes" id="UP000824366"/>
    </source>
</evidence>
<reference evidence="5 6" key="1">
    <citation type="journal article" date="2021" name="Microbiol. Spectr.">
        <title>A Single Bacterium Capable of Oxidation and Reduction of Iron at Circumneutral pH.</title>
        <authorList>
            <person name="Kato S."/>
            <person name="Ohkuma M."/>
        </authorList>
    </citation>
    <scope>NUCLEOTIDE SEQUENCE [LARGE SCALE GENOMIC DNA]</scope>
    <source>
        <strain evidence="5 6">MIZ03</strain>
    </source>
</reference>
<dbReference type="Gene3D" id="2.40.50.100">
    <property type="match status" value="2"/>
</dbReference>
<organism evidence="5 6">
    <name type="scientific">Rhodoferax lithotrophicus</name>
    <dbReference type="NCBI Taxonomy" id="2798804"/>
    <lineage>
        <taxon>Bacteria</taxon>
        <taxon>Pseudomonadati</taxon>
        <taxon>Pseudomonadota</taxon>
        <taxon>Betaproteobacteria</taxon>
        <taxon>Burkholderiales</taxon>
        <taxon>Comamonadaceae</taxon>
        <taxon>Rhodoferax</taxon>
    </lineage>
</organism>
<keyword evidence="2 3" id="KW-0175">Coiled coil</keyword>